<organism evidence="1">
    <name type="scientific">Anguilla anguilla</name>
    <name type="common">European freshwater eel</name>
    <name type="synonym">Muraena anguilla</name>
    <dbReference type="NCBI Taxonomy" id="7936"/>
    <lineage>
        <taxon>Eukaryota</taxon>
        <taxon>Metazoa</taxon>
        <taxon>Chordata</taxon>
        <taxon>Craniata</taxon>
        <taxon>Vertebrata</taxon>
        <taxon>Euteleostomi</taxon>
        <taxon>Actinopterygii</taxon>
        <taxon>Neopterygii</taxon>
        <taxon>Teleostei</taxon>
        <taxon>Anguilliformes</taxon>
        <taxon>Anguillidae</taxon>
        <taxon>Anguilla</taxon>
    </lineage>
</organism>
<evidence type="ECO:0000313" key="1">
    <source>
        <dbReference type="EMBL" id="JAH19340.1"/>
    </source>
</evidence>
<dbReference type="EMBL" id="GBXM01089237">
    <property type="protein sequence ID" value="JAH19340.1"/>
    <property type="molecule type" value="Transcribed_RNA"/>
</dbReference>
<accession>A0A0E9QSW8</accession>
<reference evidence="1" key="2">
    <citation type="journal article" date="2015" name="Fish Shellfish Immunol.">
        <title>Early steps in the European eel (Anguilla anguilla)-Vibrio vulnificus interaction in the gills: Role of the RtxA13 toxin.</title>
        <authorList>
            <person name="Callol A."/>
            <person name="Pajuelo D."/>
            <person name="Ebbesson L."/>
            <person name="Teles M."/>
            <person name="MacKenzie S."/>
            <person name="Amaro C."/>
        </authorList>
    </citation>
    <scope>NUCLEOTIDE SEQUENCE</scope>
</reference>
<reference evidence="1" key="1">
    <citation type="submission" date="2014-11" db="EMBL/GenBank/DDBJ databases">
        <authorList>
            <person name="Amaro Gonzalez C."/>
        </authorList>
    </citation>
    <scope>NUCLEOTIDE SEQUENCE</scope>
</reference>
<proteinExistence type="predicted"/>
<protein>
    <submittedName>
        <fullName evidence="1">Uncharacterized protein</fullName>
    </submittedName>
</protein>
<name>A0A0E9QSW8_ANGAN</name>
<dbReference type="AlphaFoldDB" id="A0A0E9QSW8"/>
<sequence>MSYLKKHSFSQSDLDQTGN</sequence>